<comment type="caution">
    <text evidence="1">The sequence shown here is derived from an EMBL/GenBank/DDBJ whole genome shotgun (WGS) entry which is preliminary data.</text>
</comment>
<evidence type="ECO:0000313" key="1">
    <source>
        <dbReference type="EMBL" id="THH15858.1"/>
    </source>
</evidence>
<dbReference type="AlphaFoldDB" id="A0A4S4LVM0"/>
<dbReference type="Proteomes" id="UP000308730">
    <property type="component" value="Unassembled WGS sequence"/>
</dbReference>
<name>A0A4S4LVM0_9APHY</name>
<reference evidence="1 2" key="1">
    <citation type="submission" date="2019-02" db="EMBL/GenBank/DDBJ databases">
        <title>Genome sequencing of the rare red list fungi Antrodiella citrinella (Flaviporus citrinellus).</title>
        <authorList>
            <person name="Buettner E."/>
            <person name="Kellner H."/>
        </authorList>
    </citation>
    <scope>NUCLEOTIDE SEQUENCE [LARGE SCALE GENOMIC DNA]</scope>
    <source>
        <strain evidence="1 2">DSM 108506</strain>
    </source>
</reference>
<dbReference type="EMBL" id="SGPM01000783">
    <property type="protein sequence ID" value="THH15858.1"/>
    <property type="molecule type" value="Genomic_DNA"/>
</dbReference>
<accession>A0A4S4LVM0</accession>
<organism evidence="1 2">
    <name type="scientific">Antrodiella citrinella</name>
    <dbReference type="NCBI Taxonomy" id="2447956"/>
    <lineage>
        <taxon>Eukaryota</taxon>
        <taxon>Fungi</taxon>
        <taxon>Dikarya</taxon>
        <taxon>Basidiomycota</taxon>
        <taxon>Agaricomycotina</taxon>
        <taxon>Agaricomycetes</taxon>
        <taxon>Polyporales</taxon>
        <taxon>Steccherinaceae</taxon>
        <taxon>Antrodiella</taxon>
    </lineage>
</organism>
<proteinExistence type="predicted"/>
<evidence type="ECO:0000313" key="2">
    <source>
        <dbReference type="Proteomes" id="UP000308730"/>
    </source>
</evidence>
<gene>
    <name evidence="1" type="ORF">EUX98_g9397</name>
</gene>
<keyword evidence="2" id="KW-1185">Reference proteome</keyword>
<sequence length="184" mass="20671">MDTHPNVRQCAFLGASNVPLAVPLFTMSSLTESGNGSSVTNHVLALVRGLAETLSSSSDTMNFQDFEKLQAFVEKLEESRKKSELRSRAWHERHQTASITGRSSRRGYEFSWALMDPSYQHKLDSLGCSANSWAQVTSDILQIREQLKMVRVHGSSSQATNDQRVQNVLRTISKLEHDLLFVMD</sequence>
<protein>
    <submittedName>
        <fullName evidence="1">Uncharacterized protein</fullName>
    </submittedName>
</protein>